<sequence length="56" mass="6158">MLFLTVLFVIVVVLFAYALSSDKGKNTIYARRHAPSPPSMTDMSKKPSTKVVSINS</sequence>
<gene>
    <name evidence="2" type="ORF">IT774_03445</name>
</gene>
<proteinExistence type="predicted"/>
<protein>
    <submittedName>
        <fullName evidence="2">Uncharacterized protein</fullName>
    </submittedName>
</protein>
<name>A0A7S9HE47_9ALTE</name>
<evidence type="ECO:0000256" key="1">
    <source>
        <dbReference type="SAM" id="MobiDB-lite"/>
    </source>
</evidence>
<feature type="region of interest" description="Disordered" evidence="1">
    <location>
        <begin position="30"/>
        <end position="56"/>
    </location>
</feature>
<dbReference type="AlphaFoldDB" id="A0A7S9HE47"/>
<dbReference type="KEGG" id="smaa:IT774_03445"/>
<organism evidence="2 3">
    <name type="scientific">Salinimonas marina</name>
    <dbReference type="NCBI Taxonomy" id="2785918"/>
    <lineage>
        <taxon>Bacteria</taxon>
        <taxon>Pseudomonadati</taxon>
        <taxon>Pseudomonadota</taxon>
        <taxon>Gammaproteobacteria</taxon>
        <taxon>Alteromonadales</taxon>
        <taxon>Alteromonadaceae</taxon>
        <taxon>Alteromonas/Salinimonas group</taxon>
        <taxon>Salinimonas</taxon>
    </lineage>
</organism>
<accession>A0A7S9HE47</accession>
<evidence type="ECO:0000313" key="3">
    <source>
        <dbReference type="Proteomes" id="UP000595095"/>
    </source>
</evidence>
<dbReference type="RefSeq" id="WP_195811348.1">
    <property type="nucleotide sequence ID" value="NZ_CP064795.1"/>
</dbReference>
<dbReference type="Proteomes" id="UP000595095">
    <property type="component" value="Chromosome"/>
</dbReference>
<keyword evidence="3" id="KW-1185">Reference proteome</keyword>
<dbReference type="EMBL" id="CP064795">
    <property type="protein sequence ID" value="QPG06271.1"/>
    <property type="molecule type" value="Genomic_DNA"/>
</dbReference>
<reference evidence="2 3" key="1">
    <citation type="submission" date="2020-11" db="EMBL/GenBank/DDBJ databases">
        <title>Complete genome sequence for Salinimonas sp. strain G2-b.</title>
        <authorList>
            <person name="Park S.-J."/>
        </authorList>
    </citation>
    <scope>NUCLEOTIDE SEQUENCE [LARGE SCALE GENOMIC DNA]</scope>
    <source>
        <strain evidence="2 3">G2-b</strain>
    </source>
</reference>
<evidence type="ECO:0000313" key="2">
    <source>
        <dbReference type="EMBL" id="QPG06271.1"/>
    </source>
</evidence>